<evidence type="ECO:0000313" key="2">
    <source>
        <dbReference type="EMBL" id="EGI67293.1"/>
    </source>
</evidence>
<dbReference type="AlphaFoldDB" id="F4WEU4"/>
<accession>F4WEU4</accession>
<evidence type="ECO:0000256" key="1">
    <source>
        <dbReference type="SAM" id="MobiDB-lite"/>
    </source>
</evidence>
<dbReference type="EMBL" id="GL888109">
    <property type="protein sequence ID" value="EGI67293.1"/>
    <property type="molecule type" value="Genomic_DNA"/>
</dbReference>
<name>F4WEU4_ACREC</name>
<sequence length="129" mass="14113">MRKAATQAPANPNQRKSVSPRRGHHSHDPTRRIRGRGRPRQNPTCHEIGITNLRAKRAITDAEVRRSDEAAKPNVLTACMREVVGEREGIRIIRSVRCAELRASSLDDNISGGLGTGVEPPVVTVIGPK</sequence>
<keyword evidence="3" id="KW-1185">Reference proteome</keyword>
<feature type="compositionally biased region" description="Polar residues" evidence="1">
    <location>
        <begin position="8"/>
        <end position="17"/>
    </location>
</feature>
<feature type="region of interest" description="Disordered" evidence="1">
    <location>
        <begin position="1"/>
        <end position="45"/>
    </location>
</feature>
<evidence type="ECO:0000313" key="3">
    <source>
        <dbReference type="Proteomes" id="UP000007755"/>
    </source>
</evidence>
<dbReference type="Proteomes" id="UP000007755">
    <property type="component" value="Unassembled WGS sequence"/>
</dbReference>
<organism evidence="3">
    <name type="scientific">Acromyrmex echinatior</name>
    <name type="common">Panamanian leafcutter ant</name>
    <name type="synonym">Acromyrmex octospinosus echinatior</name>
    <dbReference type="NCBI Taxonomy" id="103372"/>
    <lineage>
        <taxon>Eukaryota</taxon>
        <taxon>Metazoa</taxon>
        <taxon>Ecdysozoa</taxon>
        <taxon>Arthropoda</taxon>
        <taxon>Hexapoda</taxon>
        <taxon>Insecta</taxon>
        <taxon>Pterygota</taxon>
        <taxon>Neoptera</taxon>
        <taxon>Endopterygota</taxon>
        <taxon>Hymenoptera</taxon>
        <taxon>Apocrita</taxon>
        <taxon>Aculeata</taxon>
        <taxon>Formicoidea</taxon>
        <taxon>Formicidae</taxon>
        <taxon>Myrmicinae</taxon>
        <taxon>Acromyrmex</taxon>
    </lineage>
</organism>
<gene>
    <name evidence="2" type="ORF">G5I_04143</name>
</gene>
<protein>
    <submittedName>
        <fullName evidence="2">Uncharacterized protein</fullName>
    </submittedName>
</protein>
<dbReference type="InParanoid" id="F4WEU4"/>
<reference evidence="2" key="1">
    <citation type="submission" date="2011-02" db="EMBL/GenBank/DDBJ databases">
        <title>The genome of the leaf-cutting ant Acromyrmex echinatior suggests key adaptations to social evolution and fungus farming.</title>
        <authorList>
            <person name="Nygaard S."/>
            <person name="Zhang G."/>
        </authorList>
    </citation>
    <scope>NUCLEOTIDE SEQUENCE</scope>
</reference>
<proteinExistence type="predicted"/>